<organism evidence="3 4">
    <name type="scientific">Trichonephila clavata</name>
    <name type="common">Joro spider</name>
    <name type="synonym">Nephila clavata</name>
    <dbReference type="NCBI Taxonomy" id="2740835"/>
    <lineage>
        <taxon>Eukaryota</taxon>
        <taxon>Metazoa</taxon>
        <taxon>Ecdysozoa</taxon>
        <taxon>Arthropoda</taxon>
        <taxon>Chelicerata</taxon>
        <taxon>Arachnida</taxon>
        <taxon>Araneae</taxon>
        <taxon>Araneomorphae</taxon>
        <taxon>Entelegynae</taxon>
        <taxon>Araneoidea</taxon>
        <taxon>Nephilidae</taxon>
        <taxon>Trichonephila</taxon>
    </lineage>
</organism>
<sequence length="536" mass="61906">MDKFKKQAEERLKDKEISVLNVVKEKVEQGLSGSEEQQYMQDTDHIQEAINKFMQPIYEELGINNQLDISSKHLSELEGIGENESARECSKNSGCRLVCLFLTICGSKLPSLSLGVNSSNEPALWCEKKIWEKLLKYTQEPDLEVHIIDGTIVRAHACSAGYKKNSANQEALGRSKGGFTTKIHATVDALGNPLKFVLTPGQRNEITQAETLTENIVNSIVVADKGYDSNSFVASLENRKCKAVIPPKRNRKVQRNYDKHLYKERHLIECFFGKIKNFRRIFSRFDKTAEVFMATLSVLVLALSYQIISNNKKIEVERNKFAQKEQELENEITLGKEAEEAANKEVKNQLQKESLEKRLEVAKNRTFEIDNELDKTRKEIGKLSEQEEKLKLEISYSKKQLEEKSEFIAKLKMKMDNNKHLELENKELNDRIETLREAQKTLREKKHELSEKIEALNKEKNRLSKEVKELREEQERLYANLDKLQCKIKEVNKEKKNLSKELKEKSEELRDANDCINSQCCELDGIRKDCDNEVKS</sequence>
<dbReference type="Pfam" id="PF01609">
    <property type="entry name" value="DDE_Tnp_1"/>
    <property type="match status" value="1"/>
</dbReference>
<evidence type="ECO:0000313" key="3">
    <source>
        <dbReference type="EMBL" id="GFR01107.1"/>
    </source>
</evidence>
<comment type="caution">
    <text evidence="3">The sequence shown here is derived from an EMBL/GenBank/DDBJ whole genome shotgun (WGS) entry which is preliminary data.</text>
</comment>
<evidence type="ECO:0000259" key="2">
    <source>
        <dbReference type="Pfam" id="PF01609"/>
    </source>
</evidence>
<dbReference type="PANTHER" id="PTHR30007:SF1">
    <property type="entry name" value="BLR1914 PROTEIN"/>
    <property type="match status" value="1"/>
</dbReference>
<keyword evidence="4" id="KW-1185">Reference proteome</keyword>
<protein>
    <submittedName>
        <fullName evidence="3">IS5 family transposase</fullName>
    </submittedName>
</protein>
<dbReference type="GO" id="GO:0003677">
    <property type="term" value="F:DNA binding"/>
    <property type="evidence" value="ECO:0007669"/>
    <property type="project" value="InterPro"/>
</dbReference>
<evidence type="ECO:0000313" key="4">
    <source>
        <dbReference type="Proteomes" id="UP000887116"/>
    </source>
</evidence>
<dbReference type="EMBL" id="BMAO01005378">
    <property type="protein sequence ID" value="GFR01107.1"/>
    <property type="molecule type" value="Genomic_DNA"/>
</dbReference>
<dbReference type="NCBIfam" id="NF033580">
    <property type="entry name" value="transpos_IS5_3"/>
    <property type="match status" value="1"/>
</dbReference>
<dbReference type="AlphaFoldDB" id="A0A8X6LA43"/>
<gene>
    <name evidence="3" type="primary">ASM33_00915</name>
    <name evidence="3" type="ORF">TNCT_296201</name>
</gene>
<feature type="domain" description="Transposase IS4-like" evidence="2">
    <location>
        <begin position="143"/>
        <end position="288"/>
    </location>
</feature>
<dbReference type="Proteomes" id="UP000887116">
    <property type="component" value="Unassembled WGS sequence"/>
</dbReference>
<dbReference type="OrthoDB" id="8369711at2759"/>
<accession>A0A8X6LA43</accession>
<reference evidence="3" key="1">
    <citation type="submission" date="2020-07" db="EMBL/GenBank/DDBJ databases">
        <title>Multicomponent nature underlies the extraordinary mechanical properties of spider dragline silk.</title>
        <authorList>
            <person name="Kono N."/>
            <person name="Nakamura H."/>
            <person name="Mori M."/>
            <person name="Yoshida Y."/>
            <person name="Ohtoshi R."/>
            <person name="Malay A.D."/>
            <person name="Moran D.A.P."/>
            <person name="Tomita M."/>
            <person name="Numata K."/>
            <person name="Arakawa K."/>
        </authorList>
    </citation>
    <scope>NUCLEOTIDE SEQUENCE</scope>
</reference>
<name>A0A8X6LA43_TRICU</name>
<dbReference type="PANTHER" id="PTHR30007">
    <property type="entry name" value="PHP DOMAIN PROTEIN"/>
    <property type="match status" value="1"/>
</dbReference>
<dbReference type="GO" id="GO:0006313">
    <property type="term" value="P:DNA transposition"/>
    <property type="evidence" value="ECO:0007669"/>
    <property type="project" value="InterPro"/>
</dbReference>
<dbReference type="InterPro" id="IPR002559">
    <property type="entry name" value="Transposase_11"/>
</dbReference>
<keyword evidence="1" id="KW-0175">Coiled coil</keyword>
<evidence type="ECO:0000256" key="1">
    <source>
        <dbReference type="SAM" id="Coils"/>
    </source>
</evidence>
<dbReference type="GO" id="GO:0004803">
    <property type="term" value="F:transposase activity"/>
    <property type="evidence" value="ECO:0007669"/>
    <property type="project" value="InterPro"/>
</dbReference>
<feature type="coiled-coil region" evidence="1">
    <location>
        <begin position="311"/>
        <end position="519"/>
    </location>
</feature>
<proteinExistence type="predicted"/>
<dbReference type="Gene3D" id="1.10.287.1490">
    <property type="match status" value="1"/>
</dbReference>